<accession>A0A7H0VK12</accession>
<keyword evidence="5 7" id="KW-1133">Transmembrane helix</keyword>
<evidence type="ECO:0000313" key="10">
    <source>
        <dbReference type="Proteomes" id="UP000516305"/>
    </source>
</evidence>
<dbReference type="Gene3D" id="1.10.3720.10">
    <property type="entry name" value="MetI-like"/>
    <property type="match status" value="1"/>
</dbReference>
<name>A0A7H0VK12_9FLAO</name>
<evidence type="ECO:0000256" key="1">
    <source>
        <dbReference type="ARBA" id="ARBA00004651"/>
    </source>
</evidence>
<dbReference type="CDD" id="cd06261">
    <property type="entry name" value="TM_PBP2"/>
    <property type="match status" value="1"/>
</dbReference>
<keyword evidence="3" id="KW-1003">Cell membrane</keyword>
<evidence type="ECO:0000256" key="2">
    <source>
        <dbReference type="ARBA" id="ARBA00022448"/>
    </source>
</evidence>
<evidence type="ECO:0000313" key="9">
    <source>
        <dbReference type="EMBL" id="QNR26060.1"/>
    </source>
</evidence>
<organism evidence="9 10">
    <name type="scientific">Croceimicrobium hydrocarbonivorans</name>
    <dbReference type="NCBI Taxonomy" id="2761580"/>
    <lineage>
        <taxon>Bacteria</taxon>
        <taxon>Pseudomonadati</taxon>
        <taxon>Bacteroidota</taxon>
        <taxon>Flavobacteriia</taxon>
        <taxon>Flavobacteriales</taxon>
        <taxon>Owenweeksiaceae</taxon>
        <taxon>Croceimicrobium</taxon>
    </lineage>
</organism>
<dbReference type="PROSITE" id="PS50928">
    <property type="entry name" value="ABC_TM1"/>
    <property type="match status" value="1"/>
</dbReference>
<dbReference type="InterPro" id="IPR000515">
    <property type="entry name" value="MetI-like"/>
</dbReference>
<evidence type="ECO:0000256" key="6">
    <source>
        <dbReference type="ARBA" id="ARBA00023136"/>
    </source>
</evidence>
<dbReference type="Proteomes" id="UP000516305">
    <property type="component" value="Chromosome"/>
</dbReference>
<dbReference type="SUPFAM" id="SSF161098">
    <property type="entry name" value="MetI-like"/>
    <property type="match status" value="1"/>
</dbReference>
<dbReference type="InterPro" id="IPR050366">
    <property type="entry name" value="BP-dependent_transpt_permease"/>
</dbReference>
<sequence>MALFAYTFIEDNSPNANEMHLALANQAPGFEAEMLALPRESKEQSWWDVLQNGKDPQFQRIPLQWHKQKWDSLYYREFGQAADSDPQVLALSNYYSLEAIRNKEYLQTKYFLFGSDRFGRDLFSRLVLGARVSFSVGFLAVLISLIIGIPIGSLAAYYGGWVDKLILWLINVVWSIPGLLLVIAITLALGKGLWQVYVAIGFTMWVEVARVIRGQILSIKEKEYIQAARVLAFSDMRIIFRHILPNAFAPLIVISAANFAAAILIESGLSFLGLGAQPPSPTWGTMIKDHYAYLIVDKAYLAIIPGMAIMFLVLAFMFIGNALRDVLDIRST</sequence>
<keyword evidence="4 7" id="KW-0812">Transmembrane</keyword>
<gene>
    <name evidence="9" type="ORF">H4K34_11700</name>
</gene>
<evidence type="ECO:0000259" key="8">
    <source>
        <dbReference type="PROSITE" id="PS50928"/>
    </source>
</evidence>
<feature type="transmembrane region" description="Helical" evidence="7">
    <location>
        <begin position="243"/>
        <end position="265"/>
    </location>
</feature>
<dbReference type="GO" id="GO:0055085">
    <property type="term" value="P:transmembrane transport"/>
    <property type="evidence" value="ECO:0007669"/>
    <property type="project" value="InterPro"/>
</dbReference>
<evidence type="ECO:0000256" key="7">
    <source>
        <dbReference type="RuleBase" id="RU363032"/>
    </source>
</evidence>
<keyword evidence="2 7" id="KW-0813">Transport</keyword>
<evidence type="ECO:0000256" key="4">
    <source>
        <dbReference type="ARBA" id="ARBA00022692"/>
    </source>
</evidence>
<feature type="transmembrane region" description="Helical" evidence="7">
    <location>
        <begin position="134"/>
        <end position="158"/>
    </location>
</feature>
<feature type="transmembrane region" description="Helical" evidence="7">
    <location>
        <begin position="299"/>
        <end position="323"/>
    </location>
</feature>
<feature type="domain" description="ABC transmembrane type-1" evidence="8">
    <location>
        <begin position="130"/>
        <end position="320"/>
    </location>
</feature>
<feature type="transmembrane region" description="Helical" evidence="7">
    <location>
        <begin position="194"/>
        <end position="212"/>
    </location>
</feature>
<protein>
    <submittedName>
        <fullName evidence="9">ABC transporter permease</fullName>
    </submittedName>
</protein>
<dbReference type="InterPro" id="IPR035906">
    <property type="entry name" value="MetI-like_sf"/>
</dbReference>
<dbReference type="PANTHER" id="PTHR43386">
    <property type="entry name" value="OLIGOPEPTIDE TRANSPORT SYSTEM PERMEASE PROTEIN APPC"/>
    <property type="match status" value="1"/>
</dbReference>
<evidence type="ECO:0000256" key="5">
    <source>
        <dbReference type="ARBA" id="ARBA00022989"/>
    </source>
</evidence>
<dbReference type="EMBL" id="CP060139">
    <property type="protein sequence ID" value="QNR26060.1"/>
    <property type="molecule type" value="Genomic_DNA"/>
</dbReference>
<dbReference type="Pfam" id="PF00528">
    <property type="entry name" value="BPD_transp_1"/>
    <property type="match status" value="1"/>
</dbReference>
<dbReference type="AlphaFoldDB" id="A0A7H0VK12"/>
<reference evidence="9 10" key="1">
    <citation type="submission" date="2020-08" db="EMBL/GenBank/DDBJ databases">
        <title>Croceimicrobium hydrocarbonivorans gen. nov., sp. nov., a novel marine bacterium isolated from a bacterial consortium that degrades polyethylene terephthalate.</title>
        <authorList>
            <person name="Liu R."/>
        </authorList>
    </citation>
    <scope>NUCLEOTIDE SEQUENCE [LARGE SCALE GENOMIC DNA]</scope>
    <source>
        <strain evidence="9 10">A20-9</strain>
    </source>
</reference>
<comment type="similarity">
    <text evidence="7">Belongs to the binding-protein-dependent transport system permease family.</text>
</comment>
<keyword evidence="10" id="KW-1185">Reference proteome</keyword>
<dbReference type="GO" id="GO:0005886">
    <property type="term" value="C:plasma membrane"/>
    <property type="evidence" value="ECO:0007669"/>
    <property type="project" value="UniProtKB-SubCell"/>
</dbReference>
<feature type="transmembrane region" description="Helical" evidence="7">
    <location>
        <begin position="165"/>
        <end position="188"/>
    </location>
</feature>
<dbReference type="PANTHER" id="PTHR43386:SF1">
    <property type="entry name" value="D,D-DIPEPTIDE TRANSPORT SYSTEM PERMEASE PROTEIN DDPC-RELATED"/>
    <property type="match status" value="1"/>
</dbReference>
<comment type="subcellular location">
    <subcellularLocation>
        <location evidence="1 7">Cell membrane</location>
        <topology evidence="1 7">Multi-pass membrane protein</topology>
    </subcellularLocation>
</comment>
<keyword evidence="6 7" id="KW-0472">Membrane</keyword>
<proteinExistence type="inferred from homology"/>
<dbReference type="KEGG" id="chyd:H4K34_11700"/>
<evidence type="ECO:0000256" key="3">
    <source>
        <dbReference type="ARBA" id="ARBA00022475"/>
    </source>
</evidence>